<dbReference type="InterPro" id="IPR036425">
    <property type="entry name" value="MoaB/Mog-like_dom_sf"/>
</dbReference>
<comment type="caution">
    <text evidence="4">The sequence shown here is derived from an EMBL/GenBank/DDBJ whole genome shotgun (WGS) entry which is preliminary data.</text>
</comment>
<dbReference type="PANTHER" id="PTHR10192:SF19">
    <property type="entry name" value="MOLYBDOPTERIN BIOSYNTHESIS PROTEIN MJ0666-RELATED"/>
    <property type="match status" value="1"/>
</dbReference>
<evidence type="ECO:0000259" key="3">
    <source>
        <dbReference type="SMART" id="SM00852"/>
    </source>
</evidence>
<dbReference type="GeneID" id="73903474"/>
<dbReference type="Gene3D" id="2.40.340.10">
    <property type="entry name" value="MoeA, C-terminal, domain IV"/>
    <property type="match status" value="1"/>
</dbReference>
<dbReference type="Gene3D" id="2.170.190.11">
    <property type="entry name" value="Molybdopterin biosynthesis moea protein, domain 3"/>
    <property type="match status" value="1"/>
</dbReference>
<dbReference type="Proteomes" id="UP001595846">
    <property type="component" value="Unassembled WGS sequence"/>
</dbReference>
<dbReference type="Pfam" id="PF00994">
    <property type="entry name" value="MoCF_biosynth"/>
    <property type="match status" value="1"/>
</dbReference>
<dbReference type="GO" id="GO:0006777">
    <property type="term" value="P:Mo-molybdopterin cofactor biosynthetic process"/>
    <property type="evidence" value="ECO:0007669"/>
    <property type="project" value="UniProtKB-KW"/>
</dbReference>
<comment type="pathway">
    <text evidence="1">Cofactor biosynthesis; molybdopterin biosynthesis.</text>
</comment>
<dbReference type="SMART" id="SM00852">
    <property type="entry name" value="MoCF_biosynth"/>
    <property type="match status" value="1"/>
</dbReference>
<evidence type="ECO:0000256" key="1">
    <source>
        <dbReference type="ARBA" id="ARBA00005046"/>
    </source>
</evidence>
<protein>
    <submittedName>
        <fullName evidence="4">Molybdopterin molybdotransferase MoeA</fullName>
    </submittedName>
</protein>
<keyword evidence="5" id="KW-1185">Reference proteome</keyword>
<dbReference type="SUPFAM" id="SSF53218">
    <property type="entry name" value="Molybdenum cofactor biosynthesis proteins"/>
    <property type="match status" value="1"/>
</dbReference>
<organism evidence="4 5">
    <name type="scientific">Halovivax cerinus</name>
    <dbReference type="NCBI Taxonomy" id="1487865"/>
    <lineage>
        <taxon>Archaea</taxon>
        <taxon>Methanobacteriati</taxon>
        <taxon>Methanobacteriota</taxon>
        <taxon>Stenosarchaea group</taxon>
        <taxon>Halobacteria</taxon>
        <taxon>Halobacteriales</taxon>
        <taxon>Natrialbaceae</taxon>
        <taxon>Halovivax</taxon>
    </lineage>
</organism>
<dbReference type="Gene3D" id="3.40.980.10">
    <property type="entry name" value="MoaB/Mog-like domain"/>
    <property type="match status" value="1"/>
</dbReference>
<dbReference type="InterPro" id="IPR036688">
    <property type="entry name" value="MoeA_C_domain_IV_sf"/>
</dbReference>
<evidence type="ECO:0000313" key="5">
    <source>
        <dbReference type="Proteomes" id="UP001595846"/>
    </source>
</evidence>
<dbReference type="SUPFAM" id="SSF63882">
    <property type="entry name" value="MoeA N-terminal region -like"/>
    <property type="match status" value="1"/>
</dbReference>
<name>A0ABD5NN01_9EURY</name>
<dbReference type="Pfam" id="PF03453">
    <property type="entry name" value="MoeA_N"/>
    <property type="match status" value="1"/>
</dbReference>
<dbReference type="Pfam" id="PF03454">
    <property type="entry name" value="MoeA_C"/>
    <property type="match status" value="1"/>
</dbReference>
<accession>A0ABD5NN01</accession>
<dbReference type="PANTHER" id="PTHR10192">
    <property type="entry name" value="MOLYBDOPTERIN BIOSYNTHESIS PROTEIN"/>
    <property type="match status" value="1"/>
</dbReference>
<proteinExistence type="predicted"/>
<dbReference type="CDD" id="cd00887">
    <property type="entry name" value="MoeA"/>
    <property type="match status" value="1"/>
</dbReference>
<dbReference type="AlphaFoldDB" id="A0ABD5NN01"/>
<evidence type="ECO:0000313" key="4">
    <source>
        <dbReference type="EMBL" id="MFC3958090.1"/>
    </source>
</evidence>
<dbReference type="Gene3D" id="3.90.105.10">
    <property type="entry name" value="Molybdopterin biosynthesis moea protein, domain 2"/>
    <property type="match status" value="1"/>
</dbReference>
<dbReference type="EMBL" id="JBHSAQ010000002">
    <property type="protein sequence ID" value="MFC3958090.1"/>
    <property type="molecule type" value="Genomic_DNA"/>
</dbReference>
<feature type="domain" description="MoaB/Mog" evidence="3">
    <location>
        <begin position="202"/>
        <end position="338"/>
    </location>
</feature>
<gene>
    <name evidence="4" type="ORF">ACFOUR_06855</name>
</gene>
<sequence length="436" mass="44827">MDGLDRDRRRAGFRRLTRLASARRVLREAIVDGCSTGFESTGVESIPLAEATGRVLADAVAARWSVPGQARAAADGYAVRAAETHGASSHSPAALSMVGVEGSTVTDSLDAGTAVEVSAGDVLPDGADAVVPIERSTELPEAGELEVSAAVTTGENVASAGADVDAGTTLYDRGHRLRPSDLGLLHSTGIESVSVAFEPEVAVIPTGDDLVEPGTNPDPGQVVETDGRTVASLADRWGGTVTRHDLVPTEEVVLTSAIEDALDHDVVVTTGATAVGDRDRLPEVVDALGQVRVHGVAVSPGRTACFGTVAGTPVIGLPGPAVACIVAAVQFLRPALSWLVGESVPDHPTISATLDRKIPSEPGIRTFARVSLEPTVDGDAPGGDASIDRRYRAVPTRVGGPGVLSSVALADGWVVVEESLEGIPAGEQVAVELWER</sequence>
<reference evidence="4 5" key="1">
    <citation type="journal article" date="2019" name="Int. J. Syst. Evol. Microbiol.">
        <title>The Global Catalogue of Microorganisms (GCM) 10K type strain sequencing project: providing services to taxonomists for standard genome sequencing and annotation.</title>
        <authorList>
            <consortium name="The Broad Institute Genomics Platform"/>
            <consortium name="The Broad Institute Genome Sequencing Center for Infectious Disease"/>
            <person name="Wu L."/>
            <person name="Ma J."/>
        </authorList>
    </citation>
    <scope>NUCLEOTIDE SEQUENCE [LARGE SCALE GENOMIC DNA]</scope>
    <source>
        <strain evidence="4 5">IBRC-M 10256</strain>
    </source>
</reference>
<dbReference type="SUPFAM" id="SSF63867">
    <property type="entry name" value="MoeA C-terminal domain-like"/>
    <property type="match status" value="1"/>
</dbReference>
<dbReference type="InterPro" id="IPR036135">
    <property type="entry name" value="MoeA_linker/N_sf"/>
</dbReference>
<dbReference type="RefSeq" id="WP_256530775.1">
    <property type="nucleotide sequence ID" value="NZ_CP101824.1"/>
</dbReference>
<evidence type="ECO:0000256" key="2">
    <source>
        <dbReference type="ARBA" id="ARBA00023150"/>
    </source>
</evidence>
<dbReference type="InterPro" id="IPR001453">
    <property type="entry name" value="MoaB/Mog_dom"/>
</dbReference>
<dbReference type="InterPro" id="IPR005110">
    <property type="entry name" value="MoeA_linker/N"/>
</dbReference>
<dbReference type="InterPro" id="IPR005111">
    <property type="entry name" value="MoeA_C_domain_IV"/>
</dbReference>
<dbReference type="InterPro" id="IPR038987">
    <property type="entry name" value="MoeA-like"/>
</dbReference>
<keyword evidence="2" id="KW-0501">Molybdenum cofactor biosynthesis</keyword>